<feature type="transmembrane region" description="Helical" evidence="5">
    <location>
        <begin position="231"/>
        <end position="247"/>
    </location>
</feature>
<keyword evidence="2 5" id="KW-0812">Transmembrane</keyword>
<feature type="transmembrane region" description="Helical" evidence="5">
    <location>
        <begin position="162"/>
        <end position="180"/>
    </location>
</feature>
<dbReference type="GO" id="GO:0016874">
    <property type="term" value="F:ligase activity"/>
    <property type="evidence" value="ECO:0007669"/>
    <property type="project" value="UniProtKB-KW"/>
</dbReference>
<dbReference type="InterPro" id="IPR007016">
    <property type="entry name" value="O-antigen_ligase-rel_domated"/>
</dbReference>
<comment type="caution">
    <text evidence="7">The sequence shown here is derived from an EMBL/GenBank/DDBJ whole genome shotgun (WGS) entry which is preliminary data.</text>
</comment>
<evidence type="ECO:0000256" key="4">
    <source>
        <dbReference type="ARBA" id="ARBA00023136"/>
    </source>
</evidence>
<gene>
    <name evidence="7" type="ORF">BD847_3845</name>
</gene>
<evidence type="ECO:0000256" key="3">
    <source>
        <dbReference type="ARBA" id="ARBA00022989"/>
    </source>
</evidence>
<feature type="transmembrane region" description="Helical" evidence="5">
    <location>
        <begin position="403"/>
        <end position="424"/>
    </location>
</feature>
<evidence type="ECO:0000256" key="2">
    <source>
        <dbReference type="ARBA" id="ARBA00022692"/>
    </source>
</evidence>
<feature type="transmembrane region" description="Helical" evidence="5">
    <location>
        <begin position="82"/>
        <end position="112"/>
    </location>
</feature>
<keyword evidence="7" id="KW-0436">Ligase</keyword>
<dbReference type="EMBL" id="QRDQ01000012">
    <property type="protein sequence ID" value="RED19558.1"/>
    <property type="molecule type" value="Genomic_DNA"/>
</dbReference>
<evidence type="ECO:0000313" key="7">
    <source>
        <dbReference type="EMBL" id="RED19558.1"/>
    </source>
</evidence>
<keyword evidence="3 5" id="KW-1133">Transmembrane helix</keyword>
<dbReference type="PANTHER" id="PTHR37422:SF13">
    <property type="entry name" value="LIPOPOLYSACCHARIDE BIOSYNTHESIS PROTEIN PA4999-RELATED"/>
    <property type="match status" value="1"/>
</dbReference>
<evidence type="ECO:0000259" key="6">
    <source>
        <dbReference type="Pfam" id="PF04932"/>
    </source>
</evidence>
<name>A0A3D9FKF9_9FLAO</name>
<proteinExistence type="predicted"/>
<feature type="transmembrane region" description="Helical" evidence="5">
    <location>
        <begin position="12"/>
        <end position="42"/>
    </location>
</feature>
<feature type="transmembrane region" description="Helical" evidence="5">
    <location>
        <begin position="253"/>
        <end position="271"/>
    </location>
</feature>
<keyword evidence="8" id="KW-1185">Reference proteome</keyword>
<feature type="transmembrane region" description="Helical" evidence="5">
    <location>
        <begin position="132"/>
        <end position="150"/>
    </location>
</feature>
<reference evidence="7 8" key="1">
    <citation type="submission" date="2018-07" db="EMBL/GenBank/DDBJ databases">
        <title>Genomic Encyclopedia of Archaeal and Bacterial Type Strains, Phase II (KMG-II): from individual species to whole genera.</title>
        <authorList>
            <person name="Goeker M."/>
        </authorList>
    </citation>
    <scope>NUCLEOTIDE SEQUENCE [LARGE SCALE GENOMIC DNA]</scope>
    <source>
        <strain evidence="7 8">DSM 25795</strain>
    </source>
</reference>
<dbReference type="Proteomes" id="UP000257004">
    <property type="component" value="Unassembled WGS sequence"/>
</dbReference>
<sequence>MKSKSLSYSSLILIHIIIALIIFVVPFLSKIYALLIPIFGFLIVVRNQNKNNEVLFVAAYLVGVEVFLRMTGGNFNNEYVKFLVMFFMLLGMFFSNFSISSFVYIILLLLLIPGILVTTAVENLDLDIKKALVFNLSGPFCLAIASIYTFKKRLLFSQLQNLLIAIGLPIVSTVAYLFLYNPSVKDVVRGTASNFETSGGFGPNQVSTILGLGMFVFFTQLILFSKSKLTILLNGVLFIFITYRGIVTFSRGGIITGAVMILALLFLLYYFSNSKGKGAFVLVFALTALMAVGIWGYSSMQTRGLIEKRYANQDAKGRVKKDRLGGREAIIDTDLKLFFENPITGIGAGMGKQLREESTGHASAAHNEISRMLSEHGLSGVFGLFILLLTPFVLYFNNKQHLYFLSFFVFWFLTINHAAMRIAAPAFIYALSLLSIQVKIPENDEKSID</sequence>
<feature type="transmembrane region" description="Helical" evidence="5">
    <location>
        <begin position="377"/>
        <end position="396"/>
    </location>
</feature>
<feature type="domain" description="O-antigen ligase-related" evidence="6">
    <location>
        <begin position="237"/>
        <end position="384"/>
    </location>
</feature>
<keyword evidence="4 5" id="KW-0472">Membrane</keyword>
<dbReference type="PANTHER" id="PTHR37422">
    <property type="entry name" value="TEICHURONIC ACID BIOSYNTHESIS PROTEIN TUAE"/>
    <property type="match status" value="1"/>
</dbReference>
<dbReference type="Pfam" id="PF04932">
    <property type="entry name" value="Wzy_C"/>
    <property type="match status" value="1"/>
</dbReference>
<evidence type="ECO:0000256" key="5">
    <source>
        <dbReference type="SAM" id="Phobius"/>
    </source>
</evidence>
<feature type="transmembrane region" description="Helical" evidence="5">
    <location>
        <begin position="278"/>
        <end position="297"/>
    </location>
</feature>
<dbReference type="OrthoDB" id="1118890at2"/>
<dbReference type="InterPro" id="IPR051533">
    <property type="entry name" value="WaaL-like"/>
</dbReference>
<feature type="transmembrane region" description="Helical" evidence="5">
    <location>
        <begin position="54"/>
        <end position="70"/>
    </location>
</feature>
<accession>A0A3D9FKF9</accession>
<evidence type="ECO:0000256" key="1">
    <source>
        <dbReference type="ARBA" id="ARBA00004141"/>
    </source>
</evidence>
<evidence type="ECO:0000313" key="8">
    <source>
        <dbReference type="Proteomes" id="UP000257004"/>
    </source>
</evidence>
<dbReference type="AlphaFoldDB" id="A0A3D9FKF9"/>
<dbReference type="GO" id="GO:0016020">
    <property type="term" value="C:membrane"/>
    <property type="evidence" value="ECO:0007669"/>
    <property type="project" value="UniProtKB-SubCell"/>
</dbReference>
<feature type="transmembrane region" description="Helical" evidence="5">
    <location>
        <begin position="206"/>
        <end position="224"/>
    </location>
</feature>
<comment type="subcellular location">
    <subcellularLocation>
        <location evidence="1">Membrane</location>
        <topology evidence="1">Multi-pass membrane protein</topology>
    </subcellularLocation>
</comment>
<protein>
    <submittedName>
        <fullName evidence="7">O-antigen ligase-like membrane protein</fullName>
    </submittedName>
</protein>
<organism evidence="7 8">
    <name type="scientific">Flavobacterium cutihirudinis</name>
    <dbReference type="NCBI Taxonomy" id="1265740"/>
    <lineage>
        <taxon>Bacteria</taxon>
        <taxon>Pseudomonadati</taxon>
        <taxon>Bacteroidota</taxon>
        <taxon>Flavobacteriia</taxon>
        <taxon>Flavobacteriales</taxon>
        <taxon>Flavobacteriaceae</taxon>
        <taxon>Flavobacterium</taxon>
    </lineage>
</organism>